<evidence type="ECO:0000256" key="7">
    <source>
        <dbReference type="ARBA" id="ARBA00022989"/>
    </source>
</evidence>
<evidence type="ECO:0000256" key="5">
    <source>
        <dbReference type="ARBA" id="ARBA00022592"/>
    </source>
</evidence>
<feature type="transmembrane region" description="Helical" evidence="9">
    <location>
        <begin position="238"/>
        <end position="260"/>
    </location>
</feature>
<name>A0ABY8CEP0_9ARCH</name>
<dbReference type="PANTHER" id="PTHR11101">
    <property type="entry name" value="PHOSPHATE TRANSPORTER"/>
    <property type="match status" value="1"/>
</dbReference>
<gene>
    <name evidence="10" type="primary">pitA</name>
    <name evidence="10" type="ORF">SVXNc_0158</name>
</gene>
<keyword evidence="11" id="KW-1185">Reference proteome</keyword>
<feature type="transmembrane region" description="Helical" evidence="9">
    <location>
        <begin position="38"/>
        <end position="58"/>
    </location>
</feature>
<evidence type="ECO:0000256" key="2">
    <source>
        <dbReference type="ARBA" id="ARBA00004141"/>
    </source>
</evidence>
<evidence type="ECO:0000256" key="8">
    <source>
        <dbReference type="ARBA" id="ARBA00023136"/>
    </source>
</evidence>
<accession>A0ABY8CEP0</accession>
<feature type="transmembrane region" description="Helical" evidence="9">
    <location>
        <begin position="125"/>
        <end position="147"/>
    </location>
</feature>
<comment type="subcellular location">
    <subcellularLocation>
        <location evidence="2">Membrane</location>
        <topology evidence="2">Multi-pass membrane protein</topology>
    </subcellularLocation>
</comment>
<evidence type="ECO:0000256" key="6">
    <source>
        <dbReference type="ARBA" id="ARBA00022692"/>
    </source>
</evidence>
<keyword evidence="4" id="KW-0813">Transport</keyword>
<keyword evidence="7 9" id="KW-1133">Transmembrane helix</keyword>
<dbReference type="PANTHER" id="PTHR11101:SF80">
    <property type="entry name" value="PHOSPHATE TRANSPORTER"/>
    <property type="match status" value="1"/>
</dbReference>
<keyword evidence="8 9" id="KW-0472">Membrane</keyword>
<feature type="transmembrane region" description="Helical" evidence="9">
    <location>
        <begin position="289"/>
        <end position="309"/>
    </location>
</feature>
<evidence type="ECO:0000256" key="3">
    <source>
        <dbReference type="ARBA" id="ARBA00009916"/>
    </source>
</evidence>
<dbReference type="InterPro" id="IPR001204">
    <property type="entry name" value="Phos_transporter"/>
</dbReference>
<dbReference type="EMBL" id="CP104395">
    <property type="protein sequence ID" value="WEL19190.1"/>
    <property type="molecule type" value="Genomic_DNA"/>
</dbReference>
<dbReference type="Proteomes" id="UP001218034">
    <property type="component" value="Chromosome"/>
</dbReference>
<dbReference type="Pfam" id="PF01384">
    <property type="entry name" value="PHO4"/>
    <property type="match status" value="1"/>
</dbReference>
<feature type="transmembrane region" description="Helical" evidence="9">
    <location>
        <begin position="168"/>
        <end position="191"/>
    </location>
</feature>
<comment type="similarity">
    <text evidence="3">Belongs to the inorganic phosphate transporter (PiT) (TC 2.A.20) family.</text>
</comment>
<evidence type="ECO:0000256" key="9">
    <source>
        <dbReference type="SAM" id="Phobius"/>
    </source>
</evidence>
<feature type="transmembrane region" description="Helical" evidence="9">
    <location>
        <begin position="78"/>
        <end position="98"/>
    </location>
</feature>
<organism evidence="10 11">
    <name type="scientific">Candidatus Nanohalococcus occultus</name>
    <dbReference type="NCBI Taxonomy" id="2978047"/>
    <lineage>
        <taxon>Archaea</taxon>
        <taxon>Candidatus Nanohalarchaeota</taxon>
        <taxon>Candidatus Nanohalarchaeota incertae sedis</taxon>
        <taxon>Candidatus Nanohalococcus</taxon>
    </lineage>
</organism>
<dbReference type="RefSeq" id="WP_347722062.1">
    <property type="nucleotide sequence ID" value="NZ_CP104395.1"/>
</dbReference>
<comment type="function">
    <text evidence="1">Potential transporter for phosphate.</text>
</comment>
<proteinExistence type="inferred from homology"/>
<keyword evidence="5" id="KW-0592">Phosphate transport</keyword>
<evidence type="ECO:0000256" key="1">
    <source>
        <dbReference type="ARBA" id="ARBA00001981"/>
    </source>
</evidence>
<evidence type="ECO:0000256" key="4">
    <source>
        <dbReference type="ARBA" id="ARBA00022448"/>
    </source>
</evidence>
<reference evidence="10 11" key="1">
    <citation type="submission" date="2022-09" db="EMBL/GenBank/DDBJ databases">
        <title>Xylan utilization by haloarchaea-nanohaloarchaea associations.</title>
        <authorList>
            <person name="Yakimov M."/>
        </authorList>
    </citation>
    <scope>NUCLEOTIDE SEQUENCE [LARGE SCALE GENOMIC DNA]</scope>
    <source>
        <strain evidence="10 11">SVXNc</strain>
    </source>
</reference>
<feature type="transmembrane region" description="Helical" evidence="9">
    <location>
        <begin position="197"/>
        <end position="217"/>
    </location>
</feature>
<dbReference type="GeneID" id="90589593"/>
<keyword evidence="6 9" id="KW-0812">Transmembrane</keyword>
<evidence type="ECO:0000313" key="11">
    <source>
        <dbReference type="Proteomes" id="UP001218034"/>
    </source>
</evidence>
<protein>
    <submittedName>
        <fullName evidence="10">Phosphate/sulfate permease</fullName>
    </submittedName>
</protein>
<sequence>MLSEFALGLAFAASIFMGVSIGASTVASAFGPVNSSGGANVLRSAMLAGIFALAGAIVQGGNTTRTIGSNLLAGEIQVIQAAIILSVAASLVIISVLGDYPMPTAFTVIGAVIGSGLGLGNTVNWGVLTGVIGYWLLIPPLAAGMAYGLAKVLRSKVSRQNYKSEIRIGLLVAGCYLSYSAGASAVGLAVGPLTGNFSLSLLLATGGLAMLLGTWVYSPRIIRAISFDYSNVGPRRSFAALVTASILAQIGIFYGIPISFNEAIIASMIGSGLVKGTENTDHSKILRTAGAWMAAFLLSAALTYGITLLV</sequence>
<evidence type="ECO:0000313" key="10">
    <source>
        <dbReference type="EMBL" id="WEL19190.1"/>
    </source>
</evidence>